<name>G8M361_ACECE</name>
<dbReference type="Gene3D" id="3.30.160.100">
    <property type="entry name" value="Ribosome hibernation promotion factor-like"/>
    <property type="match status" value="1"/>
</dbReference>
<organism evidence="5 6">
    <name type="scientific">Acetivibrio clariflavus (strain DSM 19732 / NBRC 101661 / EBR45)</name>
    <name type="common">Clostridium clariflavum</name>
    <dbReference type="NCBI Taxonomy" id="720554"/>
    <lineage>
        <taxon>Bacteria</taxon>
        <taxon>Bacillati</taxon>
        <taxon>Bacillota</taxon>
        <taxon>Clostridia</taxon>
        <taxon>Eubacteriales</taxon>
        <taxon>Oscillospiraceae</taxon>
        <taxon>Acetivibrio</taxon>
    </lineage>
</organism>
<dbReference type="HAMAP" id="MF_00839">
    <property type="entry name" value="HPF"/>
    <property type="match status" value="1"/>
</dbReference>
<dbReference type="GO" id="GO:0022627">
    <property type="term" value="C:cytosolic small ribosomal subunit"/>
    <property type="evidence" value="ECO:0007669"/>
    <property type="project" value="TreeGrafter"/>
</dbReference>
<feature type="domain" description="Sigma 54 modulation/S30EA ribosomal protein C-terminal" evidence="4">
    <location>
        <begin position="116"/>
        <end position="171"/>
    </location>
</feature>
<dbReference type="InterPro" id="IPR003489">
    <property type="entry name" value="RHF/RaiA"/>
</dbReference>
<dbReference type="Proteomes" id="UP000005435">
    <property type="component" value="Chromosome"/>
</dbReference>
<evidence type="ECO:0000259" key="4">
    <source>
        <dbReference type="Pfam" id="PF16321"/>
    </source>
</evidence>
<dbReference type="Gene3D" id="3.30.505.50">
    <property type="entry name" value="Sigma 54 modulation/S30EA ribosomal protein, C-terminal domain"/>
    <property type="match status" value="1"/>
</dbReference>
<evidence type="ECO:0000256" key="3">
    <source>
        <dbReference type="HAMAP-Rule" id="MF_00839"/>
    </source>
</evidence>
<dbReference type="SUPFAM" id="SSF69754">
    <property type="entry name" value="Ribosome binding protein Y (YfiA homologue)"/>
    <property type="match status" value="1"/>
</dbReference>
<dbReference type="KEGG" id="ccl:Clocl_3941"/>
<evidence type="ECO:0000313" key="5">
    <source>
        <dbReference type="EMBL" id="AEV70381.1"/>
    </source>
</evidence>
<gene>
    <name evidence="3" type="primary">hpf</name>
    <name evidence="5" type="ordered locus">Clocl_3941</name>
</gene>
<dbReference type="RefSeq" id="WP_014256881.1">
    <property type="nucleotide sequence ID" value="NC_016627.1"/>
</dbReference>
<evidence type="ECO:0000313" key="6">
    <source>
        <dbReference type="Proteomes" id="UP000005435"/>
    </source>
</evidence>
<proteinExistence type="inferred from homology"/>
<dbReference type="FunFam" id="3.30.505.50:FF:000001">
    <property type="entry name" value="Ribosome hibernation promoting factor"/>
    <property type="match status" value="1"/>
</dbReference>
<dbReference type="PANTHER" id="PTHR33231">
    <property type="entry name" value="30S RIBOSOMAL PROTEIN"/>
    <property type="match status" value="1"/>
</dbReference>
<dbReference type="EMBL" id="CP003065">
    <property type="protein sequence ID" value="AEV70381.1"/>
    <property type="molecule type" value="Genomic_DNA"/>
</dbReference>
<dbReference type="PANTHER" id="PTHR33231:SF1">
    <property type="entry name" value="30S RIBOSOMAL PROTEIN"/>
    <property type="match status" value="1"/>
</dbReference>
<sequence>MKFIVSGKNIEVTEALKEKAIKKVGKLEKFFNDDTEAHITMSVQKNRQIVEVTIPFKGGLLRAQEENEDMYASIDKVVDSLEGQLRRYKTKISKKYHESGLKFDDTNIEEHEEETDEFKVVRSKKFPIKPMTVEEAILQMNMLGHSFFMFLNADTMEANVVYRRKDGNYGLIEPDN</sequence>
<accession>G8M361</accession>
<dbReference type="CDD" id="cd00552">
    <property type="entry name" value="RaiA"/>
    <property type="match status" value="1"/>
</dbReference>
<evidence type="ECO:0000256" key="2">
    <source>
        <dbReference type="ARBA" id="ARBA00022845"/>
    </source>
</evidence>
<comment type="subunit">
    <text evidence="3">Interacts with 100S ribosomes.</text>
</comment>
<reference evidence="6" key="1">
    <citation type="submission" date="2011-12" db="EMBL/GenBank/DDBJ databases">
        <title>Complete sequence of Clostridium clariflavum DSM 19732.</title>
        <authorList>
            <consortium name="US DOE Joint Genome Institute"/>
            <person name="Lucas S."/>
            <person name="Han J."/>
            <person name="Lapidus A."/>
            <person name="Cheng J.-F."/>
            <person name="Goodwin L."/>
            <person name="Pitluck S."/>
            <person name="Peters L."/>
            <person name="Teshima H."/>
            <person name="Detter J.C."/>
            <person name="Han C."/>
            <person name="Tapia R."/>
            <person name="Land M."/>
            <person name="Hauser L."/>
            <person name="Kyrpides N."/>
            <person name="Ivanova N."/>
            <person name="Pagani I."/>
            <person name="Kitzmiller T."/>
            <person name="Lynd L."/>
            <person name="Izquierdo J."/>
            <person name="Woyke T."/>
        </authorList>
    </citation>
    <scope>NUCLEOTIDE SEQUENCE [LARGE SCALE GENOMIC DNA]</scope>
    <source>
        <strain evidence="6">DSM 19732 / NBRC 101661 / EBR45</strain>
    </source>
</reference>
<comment type="function">
    <text evidence="3">Required for dimerization of active 70S ribosomes into 100S ribosomes in stationary phase; 100S ribosomes are translationally inactive and sometimes present during exponential growth.</text>
</comment>
<dbReference type="InterPro" id="IPR050574">
    <property type="entry name" value="HPF/YfiA_ribosome-assoc"/>
</dbReference>
<dbReference type="AlphaFoldDB" id="G8M361"/>
<comment type="similarity">
    <text evidence="3">Belongs to the HPF/YfiA ribosome-associated protein family. Long HPF subfamily.</text>
</comment>
<keyword evidence="2 3" id="KW-0810">Translation regulation</keyword>
<dbReference type="GO" id="GO:0045900">
    <property type="term" value="P:negative regulation of translational elongation"/>
    <property type="evidence" value="ECO:0007669"/>
    <property type="project" value="TreeGrafter"/>
</dbReference>
<dbReference type="InterPro" id="IPR034694">
    <property type="entry name" value="HPF_long/plastid"/>
</dbReference>
<dbReference type="InterPro" id="IPR038416">
    <property type="entry name" value="Ribosom_S30AE_C_sf"/>
</dbReference>
<dbReference type="Pfam" id="PF16321">
    <property type="entry name" value="Ribosom_S30AE_C"/>
    <property type="match status" value="1"/>
</dbReference>
<protein>
    <recommendedName>
        <fullName evidence="3">Ribosome hibernation promoting factor</fullName>
        <shortName evidence="3">HPF</shortName>
    </recommendedName>
</protein>
<keyword evidence="6" id="KW-1185">Reference proteome</keyword>
<dbReference type="STRING" id="720554.Clocl_3941"/>
<dbReference type="InterPro" id="IPR032528">
    <property type="entry name" value="Ribosom_S30AE_C"/>
</dbReference>
<dbReference type="HOGENOM" id="CLU_071472_0_3_9"/>
<evidence type="ECO:0000256" key="1">
    <source>
        <dbReference type="ARBA" id="ARBA00022490"/>
    </source>
</evidence>
<reference evidence="5 6" key="2">
    <citation type="journal article" date="2012" name="Stand. Genomic Sci.">
        <title>Complete Genome Sequence of Clostridium clariflavum DSM 19732.</title>
        <authorList>
            <person name="Izquierdo J.A."/>
            <person name="Goodwin L."/>
            <person name="Davenport K.W."/>
            <person name="Teshima H."/>
            <person name="Bruce D."/>
            <person name="Detter C."/>
            <person name="Tapia R."/>
            <person name="Han S."/>
            <person name="Land M."/>
            <person name="Hauser L."/>
            <person name="Jeffries C.D."/>
            <person name="Han J."/>
            <person name="Pitluck S."/>
            <person name="Nolan M."/>
            <person name="Chen A."/>
            <person name="Huntemann M."/>
            <person name="Mavromatis K."/>
            <person name="Mikhailova N."/>
            <person name="Liolios K."/>
            <person name="Woyke T."/>
            <person name="Lynd L.R."/>
        </authorList>
    </citation>
    <scope>NUCLEOTIDE SEQUENCE [LARGE SCALE GENOMIC DNA]</scope>
    <source>
        <strain evidence="6">DSM 19732 / NBRC 101661 / EBR45</strain>
    </source>
</reference>
<comment type="subcellular location">
    <subcellularLocation>
        <location evidence="3">Cytoplasm</location>
    </subcellularLocation>
</comment>
<dbReference type="GO" id="GO:0043024">
    <property type="term" value="F:ribosomal small subunit binding"/>
    <property type="evidence" value="ECO:0007669"/>
    <property type="project" value="TreeGrafter"/>
</dbReference>
<dbReference type="NCBIfam" id="TIGR00741">
    <property type="entry name" value="yfiA"/>
    <property type="match status" value="1"/>
</dbReference>
<keyword evidence="1 3" id="KW-0963">Cytoplasm</keyword>
<dbReference type="OrthoDB" id="9794975at2"/>
<dbReference type="Pfam" id="PF02482">
    <property type="entry name" value="Ribosomal_S30AE"/>
    <property type="match status" value="1"/>
</dbReference>
<dbReference type="InterPro" id="IPR036567">
    <property type="entry name" value="RHF-like"/>
</dbReference>
<dbReference type="eggNOG" id="COG1544">
    <property type="taxonomic scope" value="Bacteria"/>
</dbReference>